<dbReference type="STRING" id="477974.Daud_0827"/>
<dbReference type="Gene3D" id="3.30.70.1150">
    <property type="entry name" value="ACT-like. Chain A, domain 2"/>
    <property type="match status" value="1"/>
</dbReference>
<dbReference type="EMBL" id="CP000860">
    <property type="protein sequence ID" value="ACA59342.1"/>
    <property type="molecule type" value="Genomic_DNA"/>
</dbReference>
<name>B1I2X5_DESAP</name>
<dbReference type="Proteomes" id="UP000008544">
    <property type="component" value="Chromosome"/>
</dbReference>
<gene>
    <name evidence="1" type="ordered locus">Daud_0827</name>
</gene>
<evidence type="ECO:0000313" key="2">
    <source>
        <dbReference type="Proteomes" id="UP000008544"/>
    </source>
</evidence>
<dbReference type="KEGG" id="dau:Daud_0827"/>
<evidence type="ECO:0008006" key="3">
    <source>
        <dbReference type="Google" id="ProtNLM"/>
    </source>
</evidence>
<dbReference type="HOGENOM" id="CLU_170247_1_1_9"/>
<dbReference type="SUPFAM" id="SSF55021">
    <property type="entry name" value="ACT-like"/>
    <property type="match status" value="1"/>
</dbReference>
<organism evidence="1 2">
    <name type="scientific">Desulforudis audaxviator (strain MP104C)</name>
    <dbReference type="NCBI Taxonomy" id="477974"/>
    <lineage>
        <taxon>Bacteria</taxon>
        <taxon>Bacillati</taxon>
        <taxon>Bacillota</taxon>
        <taxon>Clostridia</taxon>
        <taxon>Thermoanaerobacterales</taxon>
        <taxon>Candidatus Desulforudaceae</taxon>
        <taxon>Candidatus Desulforudis</taxon>
    </lineage>
</organism>
<reference evidence="1 2" key="2">
    <citation type="journal article" date="2008" name="Science">
        <title>Environmental genomics reveals a single-species ecosystem deep within Earth.</title>
        <authorList>
            <person name="Chivian D."/>
            <person name="Brodie E.L."/>
            <person name="Alm E.J."/>
            <person name="Culley D.E."/>
            <person name="Dehal P.S."/>
            <person name="Desantis T.Z."/>
            <person name="Gihring T.M."/>
            <person name="Lapidus A."/>
            <person name="Lin L.H."/>
            <person name="Lowry S.R."/>
            <person name="Moser D.P."/>
            <person name="Richardson P.M."/>
            <person name="Southam G."/>
            <person name="Wanger G."/>
            <person name="Pratt L.M."/>
            <person name="Andersen G.L."/>
            <person name="Hazen T.C."/>
            <person name="Brockman F.J."/>
            <person name="Arkin A.P."/>
            <person name="Onstott T.C."/>
        </authorList>
    </citation>
    <scope>NUCLEOTIDE SEQUENCE [LARGE SCALE GENOMIC DNA]</scope>
    <source>
        <strain evidence="1 2">MP104C</strain>
    </source>
</reference>
<proteinExistence type="predicted"/>
<dbReference type="Pfam" id="PF21699">
    <property type="entry name" value="TM1266-like"/>
    <property type="match status" value="1"/>
</dbReference>
<dbReference type="InterPro" id="IPR027271">
    <property type="entry name" value="Acetolactate_synth/TF_NikR_C"/>
</dbReference>
<protein>
    <recommendedName>
        <fullName evidence="3">Iron-only hydrogenase system regulator</fullName>
    </recommendedName>
</protein>
<dbReference type="AlphaFoldDB" id="B1I2X5"/>
<reference evidence="2" key="1">
    <citation type="submission" date="2007-10" db="EMBL/GenBank/DDBJ databases">
        <title>Complete sequence of chromosome of Desulforudis audaxviator MP104C.</title>
        <authorList>
            <person name="Copeland A."/>
            <person name="Lucas S."/>
            <person name="Lapidus A."/>
            <person name="Barry K."/>
            <person name="Glavina del Rio T."/>
            <person name="Dalin E."/>
            <person name="Tice H."/>
            <person name="Bruce D."/>
            <person name="Pitluck S."/>
            <person name="Lowry S.R."/>
            <person name="Larimer F."/>
            <person name="Land M.L."/>
            <person name="Hauser L."/>
            <person name="Kyrpides N."/>
            <person name="Ivanova N.N."/>
            <person name="Richardson P."/>
        </authorList>
    </citation>
    <scope>NUCLEOTIDE SEQUENCE [LARGE SCALE GENOMIC DNA]</scope>
    <source>
        <strain evidence="2">MP104C</strain>
    </source>
</reference>
<dbReference type="OrthoDB" id="1121298at2"/>
<dbReference type="eggNOG" id="ENOG5033FEV">
    <property type="taxonomic scope" value="Bacteria"/>
</dbReference>
<accession>B1I2X5</accession>
<dbReference type="InterPro" id="IPR045865">
    <property type="entry name" value="ACT-like_dom_sf"/>
</dbReference>
<dbReference type="InterPro" id="IPR023860">
    <property type="entry name" value="FeFe-hyd_TM1266"/>
</dbReference>
<keyword evidence="2" id="KW-1185">Reference proteome</keyword>
<sequence>MAQGIFVVGILVDDRANHGPEVQSVLTRFGSTILSRNGIPDPTRSRGIITVTMQSEREDSEKLAAELQGIEGVRARVIHLGDALN</sequence>
<evidence type="ECO:0000313" key="1">
    <source>
        <dbReference type="EMBL" id="ACA59342.1"/>
    </source>
</evidence>
<dbReference type="RefSeq" id="WP_012301928.1">
    <property type="nucleotide sequence ID" value="NC_010424.1"/>
</dbReference>